<dbReference type="RefSeq" id="WP_381515979.1">
    <property type="nucleotide sequence ID" value="NZ_JBHUEL010000011.1"/>
</dbReference>
<proteinExistence type="predicted"/>
<sequence length="43" mass="4667">MAPLETAPAVKRAALSGVKLHFPDGRAWDGVGEWGYVREAEDL</sequence>
<dbReference type="EMBL" id="JBHUEL010000011">
    <property type="protein sequence ID" value="MFD1767937.1"/>
    <property type="molecule type" value="Genomic_DNA"/>
</dbReference>
<dbReference type="Proteomes" id="UP001597215">
    <property type="component" value="Unassembled WGS sequence"/>
</dbReference>
<keyword evidence="2" id="KW-1185">Reference proteome</keyword>
<gene>
    <name evidence="1" type="ORF">ACFSAG_13900</name>
</gene>
<name>A0ABW4MIL4_9SPHN</name>
<accession>A0ABW4MIL4</accession>
<evidence type="ECO:0000313" key="1">
    <source>
        <dbReference type="EMBL" id="MFD1767937.1"/>
    </source>
</evidence>
<protein>
    <submittedName>
        <fullName evidence="1">Uncharacterized protein</fullName>
    </submittedName>
</protein>
<comment type="caution">
    <text evidence="1">The sequence shown here is derived from an EMBL/GenBank/DDBJ whole genome shotgun (WGS) entry which is preliminary data.</text>
</comment>
<reference evidence="2" key="1">
    <citation type="journal article" date="2019" name="Int. J. Syst. Evol. Microbiol.">
        <title>The Global Catalogue of Microorganisms (GCM) 10K type strain sequencing project: providing services to taxonomists for standard genome sequencing and annotation.</title>
        <authorList>
            <consortium name="The Broad Institute Genomics Platform"/>
            <consortium name="The Broad Institute Genome Sequencing Center for Infectious Disease"/>
            <person name="Wu L."/>
            <person name="Ma J."/>
        </authorList>
    </citation>
    <scope>NUCLEOTIDE SEQUENCE [LARGE SCALE GENOMIC DNA]</scope>
    <source>
        <strain evidence="2">CGMCC 1.12449</strain>
    </source>
</reference>
<evidence type="ECO:0000313" key="2">
    <source>
        <dbReference type="Proteomes" id="UP001597215"/>
    </source>
</evidence>
<organism evidence="1 2">
    <name type="scientific">Sphingorhabdus buctiana</name>
    <dbReference type="NCBI Taxonomy" id="1508805"/>
    <lineage>
        <taxon>Bacteria</taxon>
        <taxon>Pseudomonadati</taxon>
        <taxon>Pseudomonadota</taxon>
        <taxon>Alphaproteobacteria</taxon>
        <taxon>Sphingomonadales</taxon>
        <taxon>Sphingomonadaceae</taxon>
        <taxon>Sphingorhabdus</taxon>
    </lineage>
</organism>